<evidence type="ECO:0000313" key="9">
    <source>
        <dbReference type="EMBL" id="MFD2637401.1"/>
    </source>
</evidence>
<evidence type="ECO:0000256" key="2">
    <source>
        <dbReference type="ARBA" id="ARBA00022722"/>
    </source>
</evidence>
<dbReference type="RefSeq" id="WP_377326822.1">
    <property type="nucleotide sequence ID" value="NZ_JBHUMZ010000007.1"/>
</dbReference>
<dbReference type="HAMAP" id="MF_00378">
    <property type="entry name" value="Exonuc_7_L"/>
    <property type="match status" value="1"/>
</dbReference>
<dbReference type="InterPro" id="IPR020579">
    <property type="entry name" value="Exonuc_VII_lsu_C"/>
</dbReference>
<keyword evidence="10" id="KW-1185">Reference proteome</keyword>
<comment type="subunit">
    <text evidence="5">Heterooligomer composed of large and small subunits.</text>
</comment>
<dbReference type="InterPro" id="IPR025824">
    <property type="entry name" value="OB-fold_nuc-bd_dom"/>
</dbReference>
<protein>
    <recommendedName>
        <fullName evidence="5">Exodeoxyribonuclease 7 large subunit</fullName>
        <ecNumber evidence="5">3.1.11.6</ecNumber>
    </recommendedName>
    <alternativeName>
        <fullName evidence="5">Exodeoxyribonuclease VII large subunit</fullName>
        <shortName evidence="5">Exonuclease VII large subunit</shortName>
    </alternativeName>
</protein>
<evidence type="ECO:0000256" key="5">
    <source>
        <dbReference type="HAMAP-Rule" id="MF_00378"/>
    </source>
</evidence>
<feature type="domain" description="OB-fold nucleic acid binding" evidence="8">
    <location>
        <begin position="6"/>
        <end position="101"/>
    </location>
</feature>
<evidence type="ECO:0000256" key="3">
    <source>
        <dbReference type="ARBA" id="ARBA00022801"/>
    </source>
</evidence>
<comment type="subcellular location">
    <subcellularLocation>
        <location evidence="5 6">Cytoplasm</location>
    </subcellularLocation>
</comment>
<evidence type="ECO:0000256" key="4">
    <source>
        <dbReference type="ARBA" id="ARBA00022839"/>
    </source>
</evidence>
<feature type="domain" description="Exonuclease VII large subunit C-terminal" evidence="7">
    <location>
        <begin position="124"/>
        <end position="438"/>
    </location>
</feature>
<organism evidence="9 10">
    <name type="scientific">Piscibacillus salipiscarius</name>
    <dbReference type="NCBI Taxonomy" id="299480"/>
    <lineage>
        <taxon>Bacteria</taxon>
        <taxon>Bacillati</taxon>
        <taxon>Bacillota</taxon>
        <taxon>Bacilli</taxon>
        <taxon>Bacillales</taxon>
        <taxon>Bacillaceae</taxon>
        <taxon>Piscibacillus</taxon>
    </lineage>
</organism>
<accession>A0ABW5Q6D3</accession>
<dbReference type="PANTHER" id="PTHR30008:SF0">
    <property type="entry name" value="EXODEOXYRIBONUCLEASE 7 LARGE SUBUNIT"/>
    <property type="match status" value="1"/>
</dbReference>
<proteinExistence type="inferred from homology"/>
<reference evidence="10" key="1">
    <citation type="journal article" date="2019" name="Int. J. Syst. Evol. Microbiol.">
        <title>The Global Catalogue of Microorganisms (GCM) 10K type strain sequencing project: providing services to taxonomists for standard genome sequencing and annotation.</title>
        <authorList>
            <consortium name="The Broad Institute Genomics Platform"/>
            <consortium name="The Broad Institute Genome Sequencing Center for Infectious Disease"/>
            <person name="Wu L."/>
            <person name="Ma J."/>
        </authorList>
    </citation>
    <scope>NUCLEOTIDE SEQUENCE [LARGE SCALE GENOMIC DNA]</scope>
    <source>
        <strain evidence="10">TISTR 1571</strain>
    </source>
</reference>
<evidence type="ECO:0000256" key="1">
    <source>
        <dbReference type="ARBA" id="ARBA00022490"/>
    </source>
</evidence>
<keyword evidence="3 5" id="KW-0378">Hydrolase</keyword>
<name>A0ABW5Q6D3_9BACI</name>
<evidence type="ECO:0000313" key="10">
    <source>
        <dbReference type="Proteomes" id="UP001597452"/>
    </source>
</evidence>
<dbReference type="EC" id="3.1.11.6" evidence="5"/>
<dbReference type="PANTHER" id="PTHR30008">
    <property type="entry name" value="EXODEOXYRIBONUCLEASE 7 LARGE SUBUNIT"/>
    <property type="match status" value="1"/>
</dbReference>
<sequence>MEKQYLTVTALTKYIKRKFDTDSHLKNVWLQAEISNFNHHSRGHMYFTLKDQNARISAVMFASQNRYLKFKPENGMKVLVRGDLSVYEPQGQYQIYVQSMQPDGIGALFLAYEELKKKLEFEGLFNQERKRPIPKFPNRIAIITSPTGAAVRDIITTLKRRYPNARRTIFPVSVQGEQAAPSIVRAIQFANKINQFDTIIVGRGGGSIEELWAFNEEVVARAIASSKIPVISAVGHETDFTVSDFVADLRAPTPTAAAELAVPSILDLKKQLLTDTNRLQQTLQYRLNSYKDRLRSLNQAYAFKYPIHLTRQKEQDLDRHVQRLNRTIKTYFRQKQTELNQSQKRLFTFKPMSMVLQQSQELSYKKNRLNQAIKKEITNQNSQFQNQLNKLSILNPLETMKRGYSITFKGDEIIKSTRQVAEGDALKISIKDGLIDCQVSGIETKEENSYD</sequence>
<dbReference type="InterPro" id="IPR003753">
    <property type="entry name" value="Exonuc_VII_L"/>
</dbReference>
<dbReference type="Pfam" id="PF02601">
    <property type="entry name" value="Exonuc_VII_L"/>
    <property type="match status" value="1"/>
</dbReference>
<dbReference type="GO" id="GO:0008855">
    <property type="term" value="F:exodeoxyribonuclease VII activity"/>
    <property type="evidence" value="ECO:0007669"/>
    <property type="project" value="UniProtKB-EC"/>
</dbReference>
<comment type="caution">
    <text evidence="9">The sequence shown here is derived from an EMBL/GenBank/DDBJ whole genome shotgun (WGS) entry which is preliminary data.</text>
</comment>
<comment type="similarity">
    <text evidence="5 6">Belongs to the XseA family.</text>
</comment>
<evidence type="ECO:0000259" key="8">
    <source>
        <dbReference type="Pfam" id="PF13742"/>
    </source>
</evidence>
<keyword evidence="4 5" id="KW-0269">Exonuclease</keyword>
<dbReference type="EMBL" id="JBHUMZ010000007">
    <property type="protein sequence ID" value="MFD2637401.1"/>
    <property type="molecule type" value="Genomic_DNA"/>
</dbReference>
<gene>
    <name evidence="5 9" type="primary">xseA</name>
    <name evidence="9" type="ORF">ACFSW4_00740</name>
</gene>
<dbReference type="Proteomes" id="UP001597452">
    <property type="component" value="Unassembled WGS sequence"/>
</dbReference>
<keyword evidence="2 5" id="KW-0540">Nuclease</keyword>
<comment type="function">
    <text evidence="5">Bidirectionally degrades single-stranded DNA into large acid-insoluble oligonucleotides, which are then degraded further into small acid-soluble oligonucleotides.</text>
</comment>
<comment type="catalytic activity">
    <reaction evidence="5 6">
        <text>Exonucleolytic cleavage in either 5'- to 3'- or 3'- to 5'-direction to yield nucleoside 5'-phosphates.</text>
        <dbReference type="EC" id="3.1.11.6"/>
    </reaction>
</comment>
<dbReference type="CDD" id="cd04489">
    <property type="entry name" value="ExoVII_LU_OBF"/>
    <property type="match status" value="1"/>
</dbReference>
<evidence type="ECO:0000256" key="6">
    <source>
        <dbReference type="RuleBase" id="RU004355"/>
    </source>
</evidence>
<dbReference type="NCBIfam" id="TIGR00237">
    <property type="entry name" value="xseA"/>
    <property type="match status" value="1"/>
</dbReference>
<dbReference type="Pfam" id="PF13742">
    <property type="entry name" value="tRNA_anti_2"/>
    <property type="match status" value="1"/>
</dbReference>
<evidence type="ECO:0000259" key="7">
    <source>
        <dbReference type="Pfam" id="PF02601"/>
    </source>
</evidence>
<keyword evidence="1 5" id="KW-0963">Cytoplasm</keyword>